<dbReference type="EMBL" id="FXAZ01000005">
    <property type="protein sequence ID" value="SMG53850.1"/>
    <property type="molecule type" value="Genomic_DNA"/>
</dbReference>
<dbReference type="STRING" id="1852522.SAMN06295960_3587"/>
<accession>A0A1X7LJK2</accession>
<keyword evidence="2" id="KW-1185">Reference proteome</keyword>
<dbReference type="Proteomes" id="UP000193834">
    <property type="component" value="Unassembled WGS sequence"/>
</dbReference>
<evidence type="ECO:0000313" key="1">
    <source>
        <dbReference type="EMBL" id="SMG53850.1"/>
    </source>
</evidence>
<gene>
    <name evidence="1" type="ORF">SAMN06295960_3587</name>
</gene>
<proteinExistence type="predicted"/>
<protein>
    <submittedName>
        <fullName evidence="1">Uncharacterized protein</fullName>
    </submittedName>
</protein>
<evidence type="ECO:0000313" key="2">
    <source>
        <dbReference type="Proteomes" id="UP000193834"/>
    </source>
</evidence>
<sequence>MATKRTCTYYSNCTQDTTNSSYKYCDYAQYTCCGCSSPIDSGSLVVAGRNRFSIGSPSIECFTGTC</sequence>
<name>A0A1X7LJK2_9BACL</name>
<reference evidence="1 2" key="1">
    <citation type="submission" date="2017-04" db="EMBL/GenBank/DDBJ databases">
        <authorList>
            <person name="Afonso C.L."/>
            <person name="Miller P.J."/>
            <person name="Scott M.A."/>
            <person name="Spackman E."/>
            <person name="Goraichik I."/>
            <person name="Dimitrov K.M."/>
            <person name="Suarez D.L."/>
            <person name="Swayne D.E."/>
        </authorList>
    </citation>
    <scope>NUCLEOTIDE SEQUENCE [LARGE SCALE GENOMIC DNA]</scope>
    <source>
        <strain evidence="1 2">11</strain>
    </source>
</reference>
<organism evidence="1 2">
    <name type="scientific">Paenibacillus aquistagni</name>
    <dbReference type="NCBI Taxonomy" id="1852522"/>
    <lineage>
        <taxon>Bacteria</taxon>
        <taxon>Bacillati</taxon>
        <taxon>Bacillota</taxon>
        <taxon>Bacilli</taxon>
        <taxon>Bacillales</taxon>
        <taxon>Paenibacillaceae</taxon>
        <taxon>Paenibacillus</taxon>
    </lineage>
</organism>
<dbReference type="AlphaFoldDB" id="A0A1X7LJK2"/>